<comment type="cofactor">
    <cofactor evidence="1">
        <name>FMN</name>
        <dbReference type="ChEBI" id="CHEBI:58210"/>
    </cofactor>
</comment>
<dbReference type="Gene3D" id="3.50.50.60">
    <property type="entry name" value="FAD/NAD(P)-binding domain"/>
    <property type="match status" value="2"/>
</dbReference>
<dbReference type="GO" id="GO:0004159">
    <property type="term" value="F:dihydropyrimidine dehydrogenase (NAD+) activity"/>
    <property type="evidence" value="ECO:0007669"/>
    <property type="project" value="UniProtKB-EC"/>
</dbReference>
<keyword evidence="3" id="KW-0288">FMN</keyword>
<reference evidence="16 17" key="1">
    <citation type="submission" date="2014-06" db="EMBL/GenBank/DDBJ databases">
        <authorList>
            <person name="Ju J."/>
            <person name="Zhang J."/>
        </authorList>
    </citation>
    <scope>NUCLEOTIDE SEQUENCE [LARGE SCALE GENOMIC DNA]</scope>
    <source>
        <strain evidence="16 17">DsW_47</strain>
    </source>
</reference>
<sequence>MHHATHPTGESIMSLKLHDMTQSMQDTVRKGVGSYRWQRPVYESFLPPCNQACPAGEDIQGWLSHAQAGDYEAAWRALVVNNPMPAVHGRACYHPCESGCNRSGLDDAISIHAIERFLGDEALKQNWQFEVAPPTGKKVLVVGAGPAGLSCAYHLARRGHAVEVQDAAPEPGGMMMHGIPAYRLPRGPLQQEIDRIAAMPGVTLRCGVTVQDVKQAKEDGGFDAVFVAVGAQVANHLAIPTQDGKKLVDSVSLLDEVSHGKRPELGKVVAVVGGGNVAMDAARTAERLGASDVVVVFRYDRDHMEALPAEAEEAFAEGVKIRWLSVVDHFGADGLIVEKVTMNPDGSVTPTGETTQLAADSVLMAVGQHSDLTLVGNTPSIVVNKDATLAVDALTLMTGEPGIFAGGDCIGGARTMTTGTGHGKRAAAAIDAYLAGKTYEHPPTPAVVGLEMLHLPDYRNAAQSQQAEVPSGQRVGFEEVTAGLSAQQARYEAGRCLSCGNCYECDNCFAACPEQAISRLGRGKGYSVSLDLCSGCAVCAAQCPCHAIEMHPEPQENTAPTGSLGEPVAPAAFTVRA</sequence>
<evidence type="ECO:0000256" key="12">
    <source>
        <dbReference type="ARBA" id="ARBA00049578"/>
    </source>
</evidence>
<dbReference type="AlphaFoldDB" id="A0A1Z5YYX4"/>
<dbReference type="InterPro" id="IPR036188">
    <property type="entry name" value="FAD/NAD-bd_sf"/>
</dbReference>
<dbReference type="Gene3D" id="1.10.1060.10">
    <property type="entry name" value="Alpha-helical ferredoxin"/>
    <property type="match status" value="1"/>
</dbReference>
<dbReference type="SUPFAM" id="SSF51971">
    <property type="entry name" value="Nucleotide-binding domain"/>
    <property type="match status" value="1"/>
</dbReference>
<dbReference type="PANTHER" id="PTHR43073">
    <property type="entry name" value="DIHYDROPYRIMIDINE DEHYDROGENASE [NADP(+)]"/>
    <property type="match status" value="1"/>
</dbReference>
<dbReference type="InterPro" id="IPR017896">
    <property type="entry name" value="4Fe4S_Fe-S-bd"/>
</dbReference>
<evidence type="ECO:0000256" key="2">
    <source>
        <dbReference type="ARBA" id="ARBA00022630"/>
    </source>
</evidence>
<dbReference type="Proteomes" id="UP000196086">
    <property type="component" value="Unassembled WGS sequence"/>
</dbReference>
<keyword evidence="6" id="KW-0408">Iron</keyword>
<evidence type="ECO:0000256" key="7">
    <source>
        <dbReference type="ARBA" id="ARBA00023014"/>
    </source>
</evidence>
<dbReference type="PROSITE" id="PS51379">
    <property type="entry name" value="4FE4S_FER_2"/>
    <property type="match status" value="1"/>
</dbReference>
<evidence type="ECO:0000256" key="10">
    <source>
        <dbReference type="ARBA" id="ARBA00047685"/>
    </source>
</evidence>
<comment type="catalytic activity">
    <reaction evidence="11">
        <text>5,6-dihydrouracil + NAD(+) = uracil + NADH + H(+)</text>
        <dbReference type="Rhea" id="RHEA:20189"/>
        <dbReference type="ChEBI" id="CHEBI:15378"/>
        <dbReference type="ChEBI" id="CHEBI:15901"/>
        <dbReference type="ChEBI" id="CHEBI:17568"/>
        <dbReference type="ChEBI" id="CHEBI:57540"/>
        <dbReference type="ChEBI" id="CHEBI:57945"/>
        <dbReference type="EC" id="1.3.1.1"/>
    </reaction>
</comment>
<dbReference type="InterPro" id="IPR028261">
    <property type="entry name" value="DPD_II"/>
</dbReference>
<dbReference type="NCBIfam" id="NF009410">
    <property type="entry name" value="PRK12771.1"/>
    <property type="match status" value="1"/>
</dbReference>
<evidence type="ECO:0000256" key="9">
    <source>
        <dbReference type="ARBA" id="ARBA00032722"/>
    </source>
</evidence>
<dbReference type="InterPro" id="IPR009051">
    <property type="entry name" value="Helical_ferredxn"/>
</dbReference>
<evidence type="ECO:0000256" key="1">
    <source>
        <dbReference type="ARBA" id="ARBA00001917"/>
    </source>
</evidence>
<comment type="catalytic activity">
    <reaction evidence="10">
        <text>5,6-dihydrothymine + NAD(+) = thymine + NADH + H(+)</text>
        <dbReference type="Rhea" id="RHEA:28791"/>
        <dbReference type="ChEBI" id="CHEBI:15378"/>
        <dbReference type="ChEBI" id="CHEBI:17821"/>
        <dbReference type="ChEBI" id="CHEBI:27468"/>
        <dbReference type="ChEBI" id="CHEBI:57540"/>
        <dbReference type="ChEBI" id="CHEBI:57945"/>
        <dbReference type="EC" id="1.3.1.1"/>
    </reaction>
</comment>
<comment type="function">
    <text evidence="12">Involved in pyrimidine base degradation. Catalyzes physiologically the reduction of uracil to 5,6-dihydrouracil (DHU) by using NADH as a specific cosubstrate. It also catalyzes the reverse reaction and the reduction of thymine to 5,6-dihydrothymine (DHT).</text>
</comment>
<dbReference type="SUPFAM" id="SSF54862">
    <property type="entry name" value="4Fe-4S ferredoxins"/>
    <property type="match status" value="1"/>
</dbReference>
<dbReference type="InterPro" id="IPR017900">
    <property type="entry name" value="4Fe4S_Fe_S_CS"/>
</dbReference>
<evidence type="ECO:0000313" key="17">
    <source>
        <dbReference type="Proteomes" id="UP000196086"/>
    </source>
</evidence>
<keyword evidence="4" id="KW-0479">Metal-binding</keyword>
<evidence type="ECO:0000256" key="4">
    <source>
        <dbReference type="ARBA" id="ARBA00022723"/>
    </source>
</evidence>
<dbReference type="GO" id="GO:0046872">
    <property type="term" value="F:metal ion binding"/>
    <property type="evidence" value="ECO:0007669"/>
    <property type="project" value="UniProtKB-KW"/>
</dbReference>
<accession>A0A1Z5YYX4</accession>
<keyword evidence="7" id="KW-0411">Iron-sulfur</keyword>
<keyword evidence="2" id="KW-0285">Flavoprotein</keyword>
<keyword evidence="5" id="KW-0560">Oxidoreductase</keyword>
<evidence type="ECO:0000256" key="11">
    <source>
        <dbReference type="ARBA" id="ARBA00048792"/>
    </source>
</evidence>
<dbReference type="PRINTS" id="PR00419">
    <property type="entry name" value="ADXRDTASE"/>
</dbReference>
<evidence type="ECO:0000256" key="3">
    <source>
        <dbReference type="ARBA" id="ARBA00022643"/>
    </source>
</evidence>
<dbReference type="PANTHER" id="PTHR43073:SF2">
    <property type="entry name" value="DIHYDROPYRIMIDINE DEHYDROGENASE [NADP(+)]"/>
    <property type="match status" value="1"/>
</dbReference>
<dbReference type="EC" id="1.3.1.1" evidence="14"/>
<gene>
    <name evidence="16" type="ORF">HK14_04100</name>
</gene>
<dbReference type="InterPro" id="IPR023753">
    <property type="entry name" value="FAD/NAD-binding_dom"/>
</dbReference>
<dbReference type="Gene3D" id="3.30.70.20">
    <property type="match status" value="1"/>
</dbReference>
<proteinExistence type="predicted"/>
<evidence type="ECO:0000259" key="15">
    <source>
        <dbReference type="PROSITE" id="PS51379"/>
    </source>
</evidence>
<feature type="domain" description="4Fe-4S ferredoxin-type" evidence="15">
    <location>
        <begin position="524"/>
        <end position="553"/>
    </location>
</feature>
<dbReference type="GO" id="GO:0051536">
    <property type="term" value="F:iron-sulfur cluster binding"/>
    <property type="evidence" value="ECO:0007669"/>
    <property type="project" value="UniProtKB-KW"/>
</dbReference>
<protein>
    <recommendedName>
        <fullName evidence="14">dihydrouracil dehydrogenase (NAD(+))</fullName>
        <ecNumber evidence="14">1.3.1.1</ecNumber>
    </recommendedName>
    <alternativeName>
        <fullName evidence="9">Dihydrothymine dehydrogenase</fullName>
    </alternativeName>
    <alternativeName>
        <fullName evidence="8">Dihydrouracil dehydrogenase</fullName>
    </alternativeName>
</protein>
<evidence type="ECO:0000256" key="14">
    <source>
        <dbReference type="ARBA" id="ARBA00049728"/>
    </source>
</evidence>
<organism evidence="16 17">
    <name type="scientific">Acetobacter cibinongensis</name>
    <dbReference type="NCBI Taxonomy" id="146475"/>
    <lineage>
        <taxon>Bacteria</taxon>
        <taxon>Pseudomonadati</taxon>
        <taxon>Pseudomonadota</taxon>
        <taxon>Alphaproteobacteria</taxon>
        <taxon>Acetobacterales</taxon>
        <taxon>Acetobacteraceae</taxon>
        <taxon>Acetobacter</taxon>
    </lineage>
</organism>
<dbReference type="Pfam" id="PF07992">
    <property type="entry name" value="Pyr_redox_2"/>
    <property type="match status" value="1"/>
</dbReference>
<name>A0A1Z5YYX4_9PROT</name>
<evidence type="ECO:0000313" key="16">
    <source>
        <dbReference type="EMBL" id="OUJ04476.1"/>
    </source>
</evidence>
<evidence type="ECO:0000256" key="8">
    <source>
        <dbReference type="ARBA" id="ARBA00030119"/>
    </source>
</evidence>
<comment type="caution">
    <text evidence="16">The sequence shown here is derived from an EMBL/GenBank/DDBJ whole genome shotgun (WGS) entry which is preliminary data.</text>
</comment>
<dbReference type="PROSITE" id="PS00198">
    <property type="entry name" value="4FE4S_FER_1"/>
    <property type="match status" value="1"/>
</dbReference>
<evidence type="ECO:0000256" key="13">
    <source>
        <dbReference type="ARBA" id="ARBA00049714"/>
    </source>
</evidence>
<evidence type="ECO:0000256" key="5">
    <source>
        <dbReference type="ARBA" id="ARBA00023002"/>
    </source>
</evidence>
<dbReference type="Pfam" id="PF14691">
    <property type="entry name" value="Fer4_20"/>
    <property type="match status" value="1"/>
</dbReference>
<evidence type="ECO:0000256" key="6">
    <source>
        <dbReference type="ARBA" id="ARBA00023004"/>
    </source>
</evidence>
<dbReference type="EMBL" id="JOMQ01000002">
    <property type="protein sequence ID" value="OUJ04476.1"/>
    <property type="molecule type" value="Genomic_DNA"/>
</dbReference>
<comment type="subunit">
    <text evidence="13">Heterotetramer of 2 PreA and 2 PreT subunits.</text>
</comment>
<dbReference type="SUPFAM" id="SSF46548">
    <property type="entry name" value="alpha-helical ferredoxin"/>
    <property type="match status" value="1"/>
</dbReference>